<dbReference type="OrthoDB" id="286365at2"/>
<name>A0A517LYZ7_9BACT</name>
<dbReference type="AlphaFoldDB" id="A0A517LYZ7"/>
<accession>A0A517LYZ7</accession>
<evidence type="ECO:0000313" key="2">
    <source>
        <dbReference type="Proteomes" id="UP000319557"/>
    </source>
</evidence>
<gene>
    <name evidence="1" type="ORF">EC9_20250</name>
</gene>
<dbReference type="RefSeq" id="WP_145344473.1">
    <property type="nucleotide sequence ID" value="NZ_CP036261.1"/>
</dbReference>
<reference evidence="1 2" key="1">
    <citation type="submission" date="2019-02" db="EMBL/GenBank/DDBJ databases">
        <title>Deep-cultivation of Planctomycetes and their phenomic and genomic characterization uncovers novel biology.</title>
        <authorList>
            <person name="Wiegand S."/>
            <person name="Jogler M."/>
            <person name="Boedeker C."/>
            <person name="Pinto D."/>
            <person name="Vollmers J."/>
            <person name="Rivas-Marin E."/>
            <person name="Kohn T."/>
            <person name="Peeters S.H."/>
            <person name="Heuer A."/>
            <person name="Rast P."/>
            <person name="Oberbeckmann S."/>
            <person name="Bunk B."/>
            <person name="Jeske O."/>
            <person name="Meyerdierks A."/>
            <person name="Storesund J.E."/>
            <person name="Kallscheuer N."/>
            <person name="Luecker S."/>
            <person name="Lage O.M."/>
            <person name="Pohl T."/>
            <person name="Merkel B.J."/>
            <person name="Hornburger P."/>
            <person name="Mueller R.-W."/>
            <person name="Bruemmer F."/>
            <person name="Labrenz M."/>
            <person name="Spormann A.M."/>
            <person name="Op den Camp H."/>
            <person name="Overmann J."/>
            <person name="Amann R."/>
            <person name="Jetten M.S.M."/>
            <person name="Mascher T."/>
            <person name="Medema M.H."/>
            <person name="Devos D.P."/>
            <person name="Kaster A.-K."/>
            <person name="Ovreas L."/>
            <person name="Rohde M."/>
            <person name="Galperin M.Y."/>
            <person name="Jogler C."/>
        </authorList>
    </citation>
    <scope>NUCLEOTIDE SEQUENCE [LARGE SCALE GENOMIC DNA]</scope>
    <source>
        <strain evidence="1 2">EC9</strain>
    </source>
</reference>
<dbReference type="KEGG" id="ruv:EC9_20250"/>
<proteinExistence type="predicted"/>
<evidence type="ECO:0000313" key="1">
    <source>
        <dbReference type="EMBL" id="QDS87842.1"/>
    </source>
</evidence>
<dbReference type="Proteomes" id="UP000319557">
    <property type="component" value="Chromosome"/>
</dbReference>
<sequence>MAREPQDREDLLAEATGLPVRGVIVLADDFEVVVGFRDDGSASWFFAADPVFQFDPLFQLRRIFCDGTRYAVAGGQILRLEQATSGGRLQLTKHRLDPAETQQLLDRWKQNIGEVETALQAKTHRWQGASVSIERIDAKVRQWLADLPDPPPIAKVSRLPRRRTS</sequence>
<dbReference type="EMBL" id="CP036261">
    <property type="protein sequence ID" value="QDS87842.1"/>
    <property type="molecule type" value="Genomic_DNA"/>
</dbReference>
<protein>
    <submittedName>
        <fullName evidence="1">Uncharacterized protein</fullName>
    </submittedName>
</protein>
<keyword evidence="2" id="KW-1185">Reference proteome</keyword>
<organism evidence="1 2">
    <name type="scientific">Rosistilla ulvae</name>
    <dbReference type="NCBI Taxonomy" id="1930277"/>
    <lineage>
        <taxon>Bacteria</taxon>
        <taxon>Pseudomonadati</taxon>
        <taxon>Planctomycetota</taxon>
        <taxon>Planctomycetia</taxon>
        <taxon>Pirellulales</taxon>
        <taxon>Pirellulaceae</taxon>
        <taxon>Rosistilla</taxon>
    </lineage>
</organism>